<dbReference type="Pfam" id="PF04954">
    <property type="entry name" value="SIP"/>
    <property type="match status" value="1"/>
</dbReference>
<evidence type="ECO:0000256" key="2">
    <source>
        <dbReference type="SAM" id="MobiDB-lite"/>
    </source>
</evidence>
<dbReference type="PANTHER" id="PTHR30157:SF0">
    <property type="entry name" value="NADPH-DEPENDENT FERRIC-CHELATE REDUCTASE"/>
    <property type="match status" value="1"/>
</dbReference>
<reference evidence="4 5" key="1">
    <citation type="submission" date="2024-09" db="EMBL/GenBank/DDBJ databases">
        <authorList>
            <person name="Sun Q."/>
            <person name="Mori K."/>
        </authorList>
    </citation>
    <scope>NUCLEOTIDE SEQUENCE [LARGE SCALE GENOMIC DNA]</scope>
    <source>
        <strain evidence="4 5">CCM 7415</strain>
    </source>
</reference>
<dbReference type="EMBL" id="JBHLVX010000060">
    <property type="protein sequence ID" value="MFC0269555.1"/>
    <property type="molecule type" value="Genomic_DNA"/>
</dbReference>
<dbReference type="PROSITE" id="PS51384">
    <property type="entry name" value="FAD_FR"/>
    <property type="match status" value="1"/>
</dbReference>
<dbReference type="RefSeq" id="WP_019951191.1">
    <property type="nucleotide sequence ID" value="NZ_JBHLVX010000060.1"/>
</dbReference>
<gene>
    <name evidence="4" type="ORF">ACFFHW_16430</name>
</gene>
<organism evidence="4 5">
    <name type="scientific">Kushneria aurantia</name>
    <dbReference type="NCBI Taxonomy" id="504092"/>
    <lineage>
        <taxon>Bacteria</taxon>
        <taxon>Pseudomonadati</taxon>
        <taxon>Pseudomonadota</taxon>
        <taxon>Gammaproteobacteria</taxon>
        <taxon>Oceanospirillales</taxon>
        <taxon>Halomonadaceae</taxon>
        <taxon>Kushneria</taxon>
    </lineage>
</organism>
<dbReference type="InterPro" id="IPR039261">
    <property type="entry name" value="FNR_nucleotide-bd"/>
</dbReference>
<sequence length="291" mass="32390">MSVVESRTARPTAPKGKKRPPMLLEVKRRDTVSPHMIRIVLGGEALAGFPADRGGAHIKVFLPREHQSVPSLPQLTEQGVVWPDPDDKPITRTYSVRHFDVERCELHVDFVAHGDEGPASRWALNARPGDFIGISGPGGPDPLLPAADWSLIAGDMTALPAISALLEAMGDDARGVVLIEVSDENERQPLKAPPGLAVRWLYRGELPSCLSTLQIDAVRNIDWPQSGSVSAWVGGENSAVLALRDHLMAERGLARRDLYAVPYWRHCWNEERYHQERHRIMDELNQVKLRR</sequence>
<feature type="domain" description="FAD-binding FR-type" evidence="3">
    <location>
        <begin position="19"/>
        <end position="144"/>
    </location>
</feature>
<dbReference type="Gene3D" id="3.40.50.80">
    <property type="entry name" value="Nucleotide-binding domain of ferredoxin-NADP reductase (FNR) module"/>
    <property type="match status" value="1"/>
</dbReference>
<dbReference type="PANTHER" id="PTHR30157">
    <property type="entry name" value="FERRIC REDUCTASE, NADPH-DEPENDENT"/>
    <property type="match status" value="1"/>
</dbReference>
<evidence type="ECO:0000313" key="5">
    <source>
        <dbReference type="Proteomes" id="UP001589814"/>
    </source>
</evidence>
<dbReference type="Proteomes" id="UP001589814">
    <property type="component" value="Unassembled WGS sequence"/>
</dbReference>
<evidence type="ECO:0000313" key="4">
    <source>
        <dbReference type="EMBL" id="MFC0269555.1"/>
    </source>
</evidence>
<keyword evidence="5" id="KW-1185">Reference proteome</keyword>
<name>A0ABV6G7A7_9GAMM</name>
<accession>A0ABV6G7A7</accession>
<dbReference type="InterPro" id="IPR007037">
    <property type="entry name" value="SIP_rossman_dom"/>
</dbReference>
<dbReference type="Pfam" id="PF08021">
    <property type="entry name" value="FAD_binding_9"/>
    <property type="match status" value="1"/>
</dbReference>
<evidence type="ECO:0000256" key="1">
    <source>
        <dbReference type="ARBA" id="ARBA00035644"/>
    </source>
</evidence>
<dbReference type="CDD" id="cd06193">
    <property type="entry name" value="siderophore_interacting"/>
    <property type="match status" value="1"/>
</dbReference>
<evidence type="ECO:0000259" key="3">
    <source>
        <dbReference type="PROSITE" id="PS51384"/>
    </source>
</evidence>
<comment type="similarity">
    <text evidence="1">Belongs to the SIP oxidoreductase family.</text>
</comment>
<dbReference type="InterPro" id="IPR039374">
    <property type="entry name" value="SIP_fam"/>
</dbReference>
<dbReference type="InterPro" id="IPR013113">
    <property type="entry name" value="SIP_FAD-bd"/>
</dbReference>
<protein>
    <submittedName>
        <fullName evidence="4">Siderophore-interacting protein</fullName>
    </submittedName>
</protein>
<feature type="region of interest" description="Disordered" evidence="2">
    <location>
        <begin position="1"/>
        <end position="20"/>
    </location>
</feature>
<dbReference type="InterPro" id="IPR017927">
    <property type="entry name" value="FAD-bd_FR_type"/>
</dbReference>
<proteinExistence type="inferred from homology"/>
<dbReference type="SUPFAM" id="SSF63380">
    <property type="entry name" value="Riboflavin synthase domain-like"/>
    <property type="match status" value="1"/>
</dbReference>
<comment type="caution">
    <text evidence="4">The sequence shown here is derived from an EMBL/GenBank/DDBJ whole genome shotgun (WGS) entry which is preliminary data.</text>
</comment>
<dbReference type="Gene3D" id="2.40.30.10">
    <property type="entry name" value="Translation factors"/>
    <property type="match status" value="1"/>
</dbReference>
<dbReference type="InterPro" id="IPR017938">
    <property type="entry name" value="Riboflavin_synthase-like_b-brl"/>
</dbReference>